<evidence type="ECO:0008006" key="3">
    <source>
        <dbReference type="Google" id="ProtNLM"/>
    </source>
</evidence>
<sequence length="67" mass="7256">MPDGLGQKLDLFFAAAGQGFNSYALRRARLSEVVALEAQSDGELARMGLRREDIIPHVFGDLLSPPA</sequence>
<reference evidence="1" key="1">
    <citation type="submission" date="2021-06" db="EMBL/GenBank/DDBJ databases">
        <title>Thalassococcus sp. CAU 1522 isolated from sea sand, Republic of Korea.</title>
        <authorList>
            <person name="Kim W."/>
        </authorList>
    </citation>
    <scope>NUCLEOTIDE SEQUENCE</scope>
    <source>
        <strain evidence="1">CAU 1522</strain>
    </source>
</reference>
<dbReference type="EMBL" id="JAHRWL010000001">
    <property type="protein sequence ID" value="MBV2358195.1"/>
    <property type="molecule type" value="Genomic_DNA"/>
</dbReference>
<protein>
    <recommendedName>
        <fullName evidence="3">DUF1127 domain-containing protein</fullName>
    </recommendedName>
</protein>
<accession>A0ABS6N2E9</accession>
<organism evidence="1 2">
    <name type="scientific">Thalassococcus arenae</name>
    <dbReference type="NCBI Taxonomy" id="2851652"/>
    <lineage>
        <taxon>Bacteria</taxon>
        <taxon>Pseudomonadati</taxon>
        <taxon>Pseudomonadota</taxon>
        <taxon>Alphaproteobacteria</taxon>
        <taxon>Rhodobacterales</taxon>
        <taxon>Roseobacteraceae</taxon>
        <taxon>Thalassococcus</taxon>
    </lineage>
</organism>
<proteinExistence type="predicted"/>
<comment type="caution">
    <text evidence="1">The sequence shown here is derived from an EMBL/GenBank/DDBJ whole genome shotgun (WGS) entry which is preliminary data.</text>
</comment>
<keyword evidence="2" id="KW-1185">Reference proteome</keyword>
<evidence type="ECO:0000313" key="1">
    <source>
        <dbReference type="EMBL" id="MBV2358195.1"/>
    </source>
</evidence>
<evidence type="ECO:0000313" key="2">
    <source>
        <dbReference type="Proteomes" id="UP001166293"/>
    </source>
</evidence>
<name>A0ABS6N2E9_9RHOB</name>
<gene>
    <name evidence="1" type="ORF">KUH32_00270</name>
</gene>
<dbReference type="Proteomes" id="UP001166293">
    <property type="component" value="Unassembled WGS sequence"/>
</dbReference>